<reference evidence="1 2" key="2">
    <citation type="journal article" date="2013" name="Plant Cell Physiol.">
        <title>Rice Annotation Project Database (RAP-DB): an integrative and interactive database for rice genomics.</title>
        <authorList>
            <person name="Sakai H."/>
            <person name="Lee S.S."/>
            <person name="Tanaka T."/>
            <person name="Numa H."/>
            <person name="Kim J."/>
            <person name="Kawahara Y."/>
            <person name="Wakimoto H."/>
            <person name="Yang C.C."/>
            <person name="Iwamoto M."/>
            <person name="Abe T."/>
            <person name="Yamada Y."/>
            <person name="Muto A."/>
            <person name="Inokuchi H."/>
            <person name="Ikemura T."/>
            <person name="Matsumoto T."/>
            <person name="Sasaki T."/>
            <person name="Itoh T."/>
        </authorList>
    </citation>
    <scope>NUCLEOTIDE SEQUENCE [LARGE SCALE GENOMIC DNA]</scope>
    <source>
        <strain evidence="2">cv. Nipponbare</strain>
    </source>
</reference>
<evidence type="ECO:0000313" key="1">
    <source>
        <dbReference type="EMBL" id="BAS79450.1"/>
    </source>
</evidence>
<accession>A0A0P0VL23</accession>
<feature type="non-terminal residue" evidence="1">
    <location>
        <position position="1"/>
    </location>
</feature>
<dbReference type="Gramene" id="Os02t0584300-01">
    <property type="protein sequence ID" value="Os02t0584300-01"/>
    <property type="gene ID" value="Os02g0584300"/>
</dbReference>
<gene>
    <name evidence="1" type="ordered locus">Os02g0584300</name>
    <name evidence="1" type="ORF">OSNPB_020584300</name>
</gene>
<dbReference type="InParanoid" id="A0A0P0VL23"/>
<reference evidence="2" key="1">
    <citation type="journal article" date="2005" name="Nature">
        <title>The map-based sequence of the rice genome.</title>
        <authorList>
            <consortium name="International rice genome sequencing project (IRGSP)"/>
            <person name="Matsumoto T."/>
            <person name="Wu J."/>
            <person name="Kanamori H."/>
            <person name="Katayose Y."/>
            <person name="Fujisawa M."/>
            <person name="Namiki N."/>
            <person name="Mizuno H."/>
            <person name="Yamamoto K."/>
            <person name="Antonio B.A."/>
            <person name="Baba T."/>
            <person name="Sakata K."/>
            <person name="Nagamura Y."/>
            <person name="Aoki H."/>
            <person name="Arikawa K."/>
            <person name="Arita K."/>
            <person name="Bito T."/>
            <person name="Chiden Y."/>
            <person name="Fujitsuka N."/>
            <person name="Fukunaka R."/>
            <person name="Hamada M."/>
            <person name="Harada C."/>
            <person name="Hayashi A."/>
            <person name="Hijishita S."/>
            <person name="Honda M."/>
            <person name="Hosokawa S."/>
            <person name="Ichikawa Y."/>
            <person name="Idonuma A."/>
            <person name="Iijima M."/>
            <person name="Ikeda M."/>
            <person name="Ikeno M."/>
            <person name="Ito K."/>
            <person name="Ito S."/>
            <person name="Ito T."/>
            <person name="Ito Y."/>
            <person name="Ito Y."/>
            <person name="Iwabuchi A."/>
            <person name="Kamiya K."/>
            <person name="Karasawa W."/>
            <person name="Kurita K."/>
            <person name="Katagiri S."/>
            <person name="Kikuta A."/>
            <person name="Kobayashi H."/>
            <person name="Kobayashi N."/>
            <person name="Machita K."/>
            <person name="Maehara T."/>
            <person name="Masukawa M."/>
            <person name="Mizubayashi T."/>
            <person name="Mukai Y."/>
            <person name="Nagasaki H."/>
            <person name="Nagata Y."/>
            <person name="Naito S."/>
            <person name="Nakashima M."/>
            <person name="Nakama Y."/>
            <person name="Nakamichi Y."/>
            <person name="Nakamura M."/>
            <person name="Meguro A."/>
            <person name="Negishi M."/>
            <person name="Ohta I."/>
            <person name="Ohta T."/>
            <person name="Okamoto M."/>
            <person name="Ono N."/>
            <person name="Saji S."/>
            <person name="Sakaguchi M."/>
            <person name="Sakai K."/>
            <person name="Shibata M."/>
            <person name="Shimokawa T."/>
            <person name="Song J."/>
            <person name="Takazaki Y."/>
            <person name="Terasawa K."/>
            <person name="Tsugane M."/>
            <person name="Tsuji K."/>
            <person name="Ueda S."/>
            <person name="Waki K."/>
            <person name="Yamagata H."/>
            <person name="Yamamoto M."/>
            <person name="Yamamoto S."/>
            <person name="Yamane H."/>
            <person name="Yoshiki S."/>
            <person name="Yoshihara R."/>
            <person name="Yukawa K."/>
            <person name="Zhong H."/>
            <person name="Yano M."/>
            <person name="Yuan Q."/>
            <person name="Ouyang S."/>
            <person name="Liu J."/>
            <person name="Jones K.M."/>
            <person name="Gansberger K."/>
            <person name="Moffat K."/>
            <person name="Hill J."/>
            <person name="Bera J."/>
            <person name="Fadrosh D."/>
            <person name="Jin S."/>
            <person name="Johri S."/>
            <person name="Kim M."/>
            <person name="Overton L."/>
            <person name="Reardon M."/>
            <person name="Tsitrin T."/>
            <person name="Vuong H."/>
            <person name="Weaver B."/>
            <person name="Ciecko A."/>
            <person name="Tallon L."/>
            <person name="Jackson J."/>
            <person name="Pai G."/>
            <person name="Aken S.V."/>
            <person name="Utterback T."/>
            <person name="Reidmuller S."/>
            <person name="Feldblyum T."/>
            <person name="Hsiao J."/>
            <person name="Zismann V."/>
            <person name="Iobst S."/>
            <person name="de Vazeille A.R."/>
            <person name="Buell C.R."/>
            <person name="Ying K."/>
            <person name="Li Y."/>
            <person name="Lu T."/>
            <person name="Huang Y."/>
            <person name="Zhao Q."/>
            <person name="Feng Q."/>
            <person name="Zhang L."/>
            <person name="Zhu J."/>
            <person name="Weng Q."/>
            <person name="Mu J."/>
            <person name="Lu Y."/>
            <person name="Fan D."/>
            <person name="Liu Y."/>
            <person name="Guan J."/>
            <person name="Zhang Y."/>
            <person name="Yu S."/>
            <person name="Liu X."/>
            <person name="Zhang Y."/>
            <person name="Hong G."/>
            <person name="Han B."/>
            <person name="Choisne N."/>
            <person name="Demange N."/>
            <person name="Orjeda G."/>
            <person name="Samain S."/>
            <person name="Cattolico L."/>
            <person name="Pelletier E."/>
            <person name="Couloux A."/>
            <person name="Segurens B."/>
            <person name="Wincker P."/>
            <person name="D'Hont A."/>
            <person name="Scarpelli C."/>
            <person name="Weissenbach J."/>
            <person name="Salanoubat M."/>
            <person name="Quetier F."/>
            <person name="Yu Y."/>
            <person name="Kim H.R."/>
            <person name="Rambo T."/>
            <person name="Currie J."/>
            <person name="Collura K."/>
            <person name="Luo M."/>
            <person name="Yang T."/>
            <person name="Ammiraju J.S.S."/>
            <person name="Engler F."/>
            <person name="Soderlund C."/>
            <person name="Wing R.A."/>
            <person name="Palmer L.E."/>
            <person name="de la Bastide M."/>
            <person name="Spiegel L."/>
            <person name="Nascimento L."/>
            <person name="Zutavern T."/>
            <person name="O'Shaughnessy A."/>
            <person name="Dike S."/>
            <person name="Dedhia N."/>
            <person name="Preston R."/>
            <person name="Balija V."/>
            <person name="McCombie W.R."/>
            <person name="Chow T."/>
            <person name="Chen H."/>
            <person name="Chung M."/>
            <person name="Chen C."/>
            <person name="Shaw J."/>
            <person name="Wu H."/>
            <person name="Hsiao K."/>
            <person name="Chao Y."/>
            <person name="Chu M."/>
            <person name="Cheng C."/>
            <person name="Hour A."/>
            <person name="Lee P."/>
            <person name="Lin S."/>
            <person name="Lin Y."/>
            <person name="Liou J."/>
            <person name="Liu S."/>
            <person name="Hsing Y."/>
            <person name="Raghuvanshi S."/>
            <person name="Mohanty A."/>
            <person name="Bharti A.K."/>
            <person name="Gaur A."/>
            <person name="Gupta V."/>
            <person name="Kumar D."/>
            <person name="Ravi V."/>
            <person name="Vij S."/>
            <person name="Kapur A."/>
            <person name="Khurana P."/>
            <person name="Khurana P."/>
            <person name="Khurana J.P."/>
            <person name="Tyagi A.K."/>
            <person name="Gaikwad K."/>
            <person name="Singh A."/>
            <person name="Dalal V."/>
            <person name="Srivastava S."/>
            <person name="Dixit A."/>
            <person name="Pal A.K."/>
            <person name="Ghazi I.A."/>
            <person name="Yadav M."/>
            <person name="Pandit A."/>
            <person name="Bhargava A."/>
            <person name="Sureshbabu K."/>
            <person name="Batra K."/>
            <person name="Sharma T.R."/>
            <person name="Mohapatra T."/>
            <person name="Singh N.K."/>
            <person name="Messing J."/>
            <person name="Nelson A.B."/>
            <person name="Fuks G."/>
            <person name="Kavchok S."/>
            <person name="Keizer G."/>
            <person name="Linton E."/>
            <person name="Llaca V."/>
            <person name="Song R."/>
            <person name="Tanyolac B."/>
            <person name="Young S."/>
            <person name="Ho-Il K."/>
            <person name="Hahn J.H."/>
            <person name="Sangsakoo G."/>
            <person name="Vanavichit A."/>
            <person name="de Mattos Luiz.A.T."/>
            <person name="Zimmer P.D."/>
            <person name="Malone G."/>
            <person name="Dellagostin O."/>
            <person name="de Oliveira A.C."/>
            <person name="Bevan M."/>
            <person name="Bancroft I."/>
            <person name="Minx P."/>
            <person name="Cordum H."/>
            <person name="Wilson R."/>
            <person name="Cheng Z."/>
            <person name="Jin W."/>
            <person name="Jiang J."/>
            <person name="Leong S.A."/>
            <person name="Iwama H."/>
            <person name="Gojobori T."/>
            <person name="Itoh T."/>
            <person name="Niimura Y."/>
            <person name="Fujii Y."/>
            <person name="Habara T."/>
            <person name="Sakai H."/>
            <person name="Sato Y."/>
            <person name="Wilson G."/>
            <person name="Kumar K."/>
            <person name="McCouch S."/>
            <person name="Juretic N."/>
            <person name="Hoen D."/>
            <person name="Wright S."/>
            <person name="Bruskiewich R."/>
            <person name="Bureau T."/>
            <person name="Miyao A."/>
            <person name="Hirochika H."/>
            <person name="Nishikawa T."/>
            <person name="Kadowaki K."/>
            <person name="Sugiura M."/>
            <person name="Burr B."/>
            <person name="Sasaki T."/>
        </authorList>
    </citation>
    <scope>NUCLEOTIDE SEQUENCE [LARGE SCALE GENOMIC DNA]</scope>
    <source>
        <strain evidence="2">cv. Nipponbare</strain>
    </source>
</reference>
<dbReference type="EMBL" id="AP014958">
    <property type="protein sequence ID" value="BAS79450.1"/>
    <property type="molecule type" value="Genomic_DNA"/>
</dbReference>
<dbReference type="Proteomes" id="UP000059680">
    <property type="component" value="Chromosome 2"/>
</dbReference>
<sequence length="32" mass="3478">DAMSAKPDKNTAIGPPLKSLSEIKGAHFWFYG</sequence>
<keyword evidence="2" id="KW-1185">Reference proteome</keyword>
<name>A0A0P0VL23_ORYSJ</name>
<reference evidence="1 2" key="3">
    <citation type="journal article" date="2013" name="Rice">
        <title>Improvement of the Oryza sativa Nipponbare reference genome using next generation sequence and optical map data.</title>
        <authorList>
            <person name="Kawahara Y."/>
            <person name="de la Bastide M."/>
            <person name="Hamilton J.P."/>
            <person name="Kanamori H."/>
            <person name="McCombie W.R."/>
            <person name="Ouyang S."/>
            <person name="Schwartz D.C."/>
            <person name="Tanaka T."/>
            <person name="Wu J."/>
            <person name="Zhou S."/>
            <person name="Childs K.L."/>
            <person name="Davidson R.M."/>
            <person name="Lin H."/>
            <person name="Quesada-Ocampo L."/>
            <person name="Vaillancourt B."/>
            <person name="Sakai H."/>
            <person name="Lee S.S."/>
            <person name="Kim J."/>
            <person name="Numa H."/>
            <person name="Itoh T."/>
            <person name="Buell C.R."/>
            <person name="Matsumoto T."/>
        </authorList>
    </citation>
    <scope>NUCLEOTIDE SEQUENCE [LARGE SCALE GENOMIC DNA]</scope>
    <source>
        <strain evidence="2">cv. Nipponbare</strain>
    </source>
</reference>
<dbReference type="AlphaFoldDB" id="A0A0P0VL23"/>
<protein>
    <submittedName>
        <fullName evidence="1">Os02g0584300 protein</fullName>
    </submittedName>
</protein>
<evidence type="ECO:0000313" key="2">
    <source>
        <dbReference type="Proteomes" id="UP000059680"/>
    </source>
</evidence>
<dbReference type="PaxDb" id="39947-A0A0P0VL23"/>
<organism evidence="1 2">
    <name type="scientific">Oryza sativa subsp. japonica</name>
    <name type="common">Rice</name>
    <dbReference type="NCBI Taxonomy" id="39947"/>
    <lineage>
        <taxon>Eukaryota</taxon>
        <taxon>Viridiplantae</taxon>
        <taxon>Streptophyta</taxon>
        <taxon>Embryophyta</taxon>
        <taxon>Tracheophyta</taxon>
        <taxon>Spermatophyta</taxon>
        <taxon>Magnoliopsida</taxon>
        <taxon>Liliopsida</taxon>
        <taxon>Poales</taxon>
        <taxon>Poaceae</taxon>
        <taxon>BOP clade</taxon>
        <taxon>Oryzoideae</taxon>
        <taxon>Oryzeae</taxon>
        <taxon>Oryzinae</taxon>
        <taxon>Oryza</taxon>
        <taxon>Oryza sativa</taxon>
    </lineage>
</organism>
<proteinExistence type="predicted"/>